<organism evidence="1 2">
    <name type="scientific">Lyngbya confervoides BDU141951</name>
    <dbReference type="NCBI Taxonomy" id="1574623"/>
    <lineage>
        <taxon>Bacteria</taxon>
        <taxon>Bacillati</taxon>
        <taxon>Cyanobacteriota</taxon>
        <taxon>Cyanophyceae</taxon>
        <taxon>Oscillatoriophycideae</taxon>
        <taxon>Oscillatoriales</taxon>
        <taxon>Microcoleaceae</taxon>
        <taxon>Lyngbya</taxon>
    </lineage>
</organism>
<dbReference type="InterPro" id="IPR025458">
    <property type="entry name" value="DUF4278"/>
</dbReference>
<dbReference type="Pfam" id="PF14105">
    <property type="entry name" value="DUF4278"/>
    <property type="match status" value="1"/>
</dbReference>
<reference evidence="1 2" key="1">
    <citation type="journal article" date="2015" name="Genome Announc.">
        <title>Draft Genome Sequence of Filamentous Marine Cyanobacterium Lyngbya confervoides Strain BDU141951.</title>
        <authorList>
            <person name="Chandrababunaidu M.M."/>
            <person name="Sen D."/>
            <person name="Tripathy S."/>
        </authorList>
    </citation>
    <scope>NUCLEOTIDE SEQUENCE [LARGE SCALE GENOMIC DNA]</scope>
    <source>
        <strain evidence="1 2">BDU141951</strain>
    </source>
</reference>
<dbReference type="AlphaFoldDB" id="A0ABD4T6W4"/>
<comment type="caution">
    <text evidence="1">The sequence shown here is derived from an EMBL/GenBank/DDBJ whole genome shotgun (WGS) entry which is preliminary data.</text>
</comment>
<dbReference type="EMBL" id="JTHE03000088">
    <property type="protein sequence ID" value="MCM1984206.1"/>
    <property type="molecule type" value="Genomic_DNA"/>
</dbReference>
<evidence type="ECO:0000313" key="1">
    <source>
        <dbReference type="EMBL" id="MCM1984206.1"/>
    </source>
</evidence>
<proteinExistence type="predicted"/>
<dbReference type="RefSeq" id="WP_166275903.1">
    <property type="nucleotide sequence ID" value="NZ_JTHE03000088.1"/>
</dbReference>
<keyword evidence="2" id="KW-1185">Reference proteome</keyword>
<accession>A0ABD4T6W4</accession>
<evidence type="ECO:0000313" key="2">
    <source>
        <dbReference type="Proteomes" id="UP000031561"/>
    </source>
</evidence>
<protein>
    <submittedName>
        <fullName evidence="1">DUF4278 domain-containing protein</fullName>
    </submittedName>
</protein>
<name>A0ABD4T6W4_9CYAN</name>
<sequence length="146" mass="16532">MKLTYRGVTYDYNPPVVEMEPSKIQGKYRGLEWRFRNPKRVPVLQPTLDLKYRGVSYRTGTPAPVAERSHVQPAPVQTTGVSVNDLARSLLVKHHKDVKLRQQTLLGRAFAEVGLNADPSKYWAPIQGKISSANWLSYDRSHVAMS</sequence>
<gene>
    <name evidence="1" type="ORF">QQ91_0015380</name>
</gene>
<dbReference type="Proteomes" id="UP000031561">
    <property type="component" value="Unassembled WGS sequence"/>
</dbReference>